<dbReference type="InterPro" id="IPR031316">
    <property type="entry name" value="FlgM_C"/>
</dbReference>
<evidence type="ECO:0000256" key="4">
    <source>
        <dbReference type="ARBA" id="ARBA00022795"/>
    </source>
</evidence>
<dbReference type="InterPro" id="IPR007412">
    <property type="entry name" value="FlgM"/>
</dbReference>
<comment type="function">
    <text evidence="7">Responsible for the coupling of flagellin expression to flagellar assembly by preventing expression of the flagellin genes when a component of the middle class of proteins is defective. It negatively regulates flagellar genes by inhibiting the activity of FliA by directly binding to FliA.</text>
</comment>
<keyword evidence="4" id="KW-1005">Bacterial flagellum biogenesis</keyword>
<evidence type="ECO:0000313" key="12">
    <source>
        <dbReference type="Proteomes" id="UP000294832"/>
    </source>
</evidence>
<feature type="region of interest" description="Disordered" evidence="9">
    <location>
        <begin position="1"/>
        <end position="35"/>
    </location>
</feature>
<dbReference type="NCBIfam" id="TIGR03824">
    <property type="entry name" value="FlgM_jcvi"/>
    <property type="match status" value="1"/>
</dbReference>
<reference evidence="11 12" key="1">
    <citation type="submission" date="2019-03" db="EMBL/GenBank/DDBJ databases">
        <title>Freshwater and sediment microbial communities from various areas in North America, analyzing microbe dynamics in response to fracking.</title>
        <authorList>
            <person name="Lamendella R."/>
        </authorList>
    </citation>
    <scope>NUCLEOTIDE SEQUENCE [LARGE SCALE GENOMIC DNA]</scope>
    <source>
        <strain evidence="11 12">74A</strain>
    </source>
</reference>
<feature type="compositionally biased region" description="Polar residues" evidence="9">
    <location>
        <begin position="18"/>
        <end position="35"/>
    </location>
</feature>
<dbReference type="SUPFAM" id="SSF101498">
    <property type="entry name" value="Anti-sigma factor FlgM"/>
    <property type="match status" value="1"/>
</dbReference>
<sequence length="96" mass="10393">MKISNQGIIPLDNLKADTPNTGKGSQPGSYDVSRNNANTAQLSALSRSASDVYAGLSERDEVDMDKVMAMRNAIENGELPLDEEALVNAIMDMHRL</sequence>
<dbReference type="RefSeq" id="WP_133039688.1">
    <property type="nucleotide sequence ID" value="NZ_SLWF01000022.1"/>
</dbReference>
<evidence type="ECO:0000313" key="11">
    <source>
        <dbReference type="EMBL" id="TCN81714.1"/>
    </source>
</evidence>
<evidence type="ECO:0000256" key="3">
    <source>
        <dbReference type="ARBA" id="ARBA00022491"/>
    </source>
</evidence>
<dbReference type="AlphaFoldDB" id="A0A4R2F6X0"/>
<feature type="domain" description="Anti-sigma-28 factor FlgM C-terminal" evidence="10">
    <location>
        <begin position="41"/>
        <end position="91"/>
    </location>
</feature>
<name>A0A4R2F6X0_9GAMM</name>
<evidence type="ECO:0000256" key="5">
    <source>
        <dbReference type="ARBA" id="ARBA00023015"/>
    </source>
</evidence>
<keyword evidence="3" id="KW-0678">Repressor</keyword>
<dbReference type="InterPro" id="IPR035890">
    <property type="entry name" value="Anti-sigma-28_factor_FlgM_sf"/>
</dbReference>
<keyword evidence="12" id="KW-1185">Reference proteome</keyword>
<dbReference type="Pfam" id="PF04316">
    <property type="entry name" value="FlgM"/>
    <property type="match status" value="1"/>
</dbReference>
<organism evidence="11 12">
    <name type="scientific">Shewanella fodinae</name>
    <dbReference type="NCBI Taxonomy" id="552357"/>
    <lineage>
        <taxon>Bacteria</taxon>
        <taxon>Pseudomonadati</taxon>
        <taxon>Pseudomonadota</taxon>
        <taxon>Gammaproteobacteria</taxon>
        <taxon>Alteromonadales</taxon>
        <taxon>Shewanellaceae</taxon>
        <taxon>Shewanella</taxon>
    </lineage>
</organism>
<evidence type="ECO:0000256" key="1">
    <source>
        <dbReference type="ARBA" id="ARBA00005322"/>
    </source>
</evidence>
<dbReference type="Proteomes" id="UP000294832">
    <property type="component" value="Unassembled WGS sequence"/>
</dbReference>
<evidence type="ECO:0000259" key="10">
    <source>
        <dbReference type="Pfam" id="PF04316"/>
    </source>
</evidence>
<proteinExistence type="inferred from homology"/>
<evidence type="ECO:0000256" key="8">
    <source>
        <dbReference type="ARBA" id="ARBA00030117"/>
    </source>
</evidence>
<dbReference type="GO" id="GO:0044781">
    <property type="term" value="P:bacterial-type flagellum organization"/>
    <property type="evidence" value="ECO:0007669"/>
    <property type="project" value="UniProtKB-KW"/>
</dbReference>
<evidence type="ECO:0000256" key="2">
    <source>
        <dbReference type="ARBA" id="ARBA00017823"/>
    </source>
</evidence>
<dbReference type="GO" id="GO:0045892">
    <property type="term" value="P:negative regulation of DNA-templated transcription"/>
    <property type="evidence" value="ECO:0007669"/>
    <property type="project" value="InterPro"/>
</dbReference>
<accession>A0A4R2F6X0</accession>
<gene>
    <name evidence="11" type="ORF">EDC91_12243</name>
</gene>
<comment type="caution">
    <text evidence="11">The sequence shown here is derived from an EMBL/GenBank/DDBJ whole genome shotgun (WGS) entry which is preliminary data.</text>
</comment>
<evidence type="ECO:0000256" key="9">
    <source>
        <dbReference type="SAM" id="MobiDB-lite"/>
    </source>
</evidence>
<keyword evidence="5" id="KW-0805">Transcription regulation</keyword>
<protein>
    <recommendedName>
        <fullName evidence="2">Negative regulator of flagellin synthesis</fullName>
    </recommendedName>
    <alternativeName>
        <fullName evidence="8">Anti-sigma-28 factor</fullName>
    </alternativeName>
</protein>
<evidence type="ECO:0000256" key="7">
    <source>
        <dbReference type="ARBA" id="ARBA00024739"/>
    </source>
</evidence>
<comment type="similarity">
    <text evidence="1">Belongs to the FlgM family.</text>
</comment>
<dbReference type="OrthoDB" id="5770819at2"/>
<dbReference type="EMBL" id="SLWF01000022">
    <property type="protein sequence ID" value="TCN81714.1"/>
    <property type="molecule type" value="Genomic_DNA"/>
</dbReference>
<keyword evidence="6" id="KW-0804">Transcription</keyword>
<evidence type="ECO:0000256" key="6">
    <source>
        <dbReference type="ARBA" id="ARBA00023163"/>
    </source>
</evidence>